<dbReference type="InterPro" id="IPR050955">
    <property type="entry name" value="Plant_Biomass_Hydrol_Est"/>
</dbReference>
<organism evidence="3 4">
    <name type="scientific">Arsukibacterium indicum</name>
    <dbReference type="NCBI Taxonomy" id="2848612"/>
    <lineage>
        <taxon>Bacteria</taxon>
        <taxon>Pseudomonadati</taxon>
        <taxon>Pseudomonadota</taxon>
        <taxon>Gammaproteobacteria</taxon>
        <taxon>Chromatiales</taxon>
        <taxon>Chromatiaceae</taxon>
        <taxon>Arsukibacterium</taxon>
    </lineage>
</organism>
<dbReference type="EMBL" id="JAHRID010000008">
    <property type="protein sequence ID" value="MBV2130481.1"/>
    <property type="molecule type" value="Genomic_DNA"/>
</dbReference>
<dbReference type="Pfam" id="PF00756">
    <property type="entry name" value="Esterase"/>
    <property type="match status" value="1"/>
</dbReference>
<dbReference type="InterPro" id="IPR000801">
    <property type="entry name" value="Esterase-like"/>
</dbReference>
<feature type="chain" id="PRO_5047291337" evidence="2">
    <location>
        <begin position="19"/>
        <end position="617"/>
    </location>
</feature>
<evidence type="ECO:0000256" key="2">
    <source>
        <dbReference type="SAM" id="SignalP"/>
    </source>
</evidence>
<reference evidence="3 4" key="1">
    <citation type="submission" date="2021-06" db="EMBL/GenBank/DDBJ databases">
        <title>Rheinheimera indica sp. nov., isolated from deep-sea sediment.</title>
        <authorList>
            <person name="Wang Z."/>
            <person name="Zhang X.-Y."/>
        </authorList>
    </citation>
    <scope>NUCLEOTIDE SEQUENCE [LARGE SCALE GENOMIC DNA]</scope>
    <source>
        <strain evidence="3 4">SM2107</strain>
    </source>
</reference>
<proteinExistence type="predicted"/>
<gene>
    <name evidence="3" type="ORF">KQY15_15405</name>
</gene>
<keyword evidence="4" id="KW-1185">Reference proteome</keyword>
<name>A0ABS6MQ60_9GAMM</name>
<evidence type="ECO:0000256" key="1">
    <source>
        <dbReference type="ARBA" id="ARBA00022729"/>
    </source>
</evidence>
<accession>A0ABS6MQ60</accession>
<dbReference type="Proteomes" id="UP000704611">
    <property type="component" value="Unassembled WGS sequence"/>
</dbReference>
<evidence type="ECO:0000313" key="3">
    <source>
        <dbReference type="EMBL" id="MBV2130481.1"/>
    </source>
</evidence>
<dbReference type="RefSeq" id="WP_217670747.1">
    <property type="nucleotide sequence ID" value="NZ_JAHRID010000008.1"/>
</dbReference>
<dbReference type="PANTHER" id="PTHR43037">
    <property type="entry name" value="UNNAMED PRODUCT-RELATED"/>
    <property type="match status" value="1"/>
</dbReference>
<comment type="caution">
    <text evidence="3">The sequence shown here is derived from an EMBL/GenBank/DDBJ whole genome shotgun (WGS) entry which is preliminary data.</text>
</comment>
<sequence length="617" mass="69613">MYRLALVIGFWLSFSALANSLQVVSELPKIDGKKDPFIATLAKHKFAQKYDFDNTFCEVPDVSYYVGYHHSGLYIAIETSDDSVRYHKRGFLYGDGFKVMVGPSTATSRAAEFIELAFSPTNINSDKPQEKYISSYNGDGRARKLSSLTQVAAGTTEHGTFFESLISWQDVYPYQPVFDGKLNLNIYFAKGLTSLNGERVTKGFSIVHDEGIWDEAIAYRLLRPFELEADTDSVKYHPNFKFNNRTQVTGNPISIKLASTAKRDEYSWGIKHKSGEFIQNTSVTWQKHDSATLQTVGLEPGVYQLELCLRNKCVINEFALLPEFDIEAETSQLLAKEALDNGLRNRLLFQLEGITSQILGLKPYEISGQLIDDILSLKTELSSLRSGKSISPHLTKPHRRAFRSRLDGSLQPYSIKLPENFDPEKKYPLMVFLHGSGIDDLSQLNASRSDGSFIEIAPSGRDKFYAYAYYQSEIDINEAIDDVSSHFLIDQHNIFISGFSMGGYGALLTYYRNPEKFSGVAVFAGHPNLANEWLGKADFPNFLKTDSLEKFRDKPVFIYHGEADPALDIKLMQQFSAKLESIGANVTTSFVPERGHVYQDTETHRRFSEWLQGNLAR</sequence>
<keyword evidence="1 2" id="KW-0732">Signal</keyword>
<protein>
    <submittedName>
        <fullName evidence="3">Prolyl oligopeptidase family serine peptidase</fullName>
    </submittedName>
</protein>
<evidence type="ECO:0000313" key="4">
    <source>
        <dbReference type="Proteomes" id="UP000704611"/>
    </source>
</evidence>
<feature type="signal peptide" evidence="2">
    <location>
        <begin position="1"/>
        <end position="18"/>
    </location>
</feature>
<dbReference type="PANTHER" id="PTHR43037:SF1">
    <property type="entry name" value="BLL1128 PROTEIN"/>
    <property type="match status" value="1"/>
</dbReference>